<proteinExistence type="predicted"/>
<name>A0A1Y5TPT2_9RHOB</name>
<keyword evidence="2" id="KW-1185">Reference proteome</keyword>
<dbReference type="Proteomes" id="UP000193307">
    <property type="component" value="Unassembled WGS sequence"/>
</dbReference>
<dbReference type="AlphaFoldDB" id="A0A1Y5TPT2"/>
<organism evidence="1 2">
    <name type="scientific">Pacificibacter marinus</name>
    <dbReference type="NCBI Taxonomy" id="658057"/>
    <lineage>
        <taxon>Bacteria</taxon>
        <taxon>Pseudomonadati</taxon>
        <taxon>Pseudomonadota</taxon>
        <taxon>Alphaproteobacteria</taxon>
        <taxon>Rhodobacterales</taxon>
        <taxon>Roseobacteraceae</taxon>
        <taxon>Pacificibacter</taxon>
    </lineage>
</organism>
<sequence length="90" mass="10625">MLRFVYVHARRSIFAETMPALRDKTAVQYTDLNGIYLFQPIPIIFIAPDKRYLKAFAVWIMKSLKAAMRAISLRPFREITHRSWYRCVGS</sequence>
<protein>
    <submittedName>
        <fullName evidence="1">Uncharacterized protein</fullName>
    </submittedName>
</protein>
<evidence type="ECO:0000313" key="1">
    <source>
        <dbReference type="EMBL" id="SLN65269.1"/>
    </source>
</evidence>
<gene>
    <name evidence="1" type="ORF">PAM7971_03434</name>
</gene>
<dbReference type="EMBL" id="FWFW01000014">
    <property type="protein sequence ID" value="SLN65269.1"/>
    <property type="molecule type" value="Genomic_DNA"/>
</dbReference>
<reference evidence="1 2" key="1">
    <citation type="submission" date="2017-03" db="EMBL/GenBank/DDBJ databases">
        <authorList>
            <person name="Afonso C.L."/>
            <person name="Miller P.J."/>
            <person name="Scott M.A."/>
            <person name="Spackman E."/>
            <person name="Goraichik I."/>
            <person name="Dimitrov K.M."/>
            <person name="Suarez D.L."/>
            <person name="Swayne D.E."/>
        </authorList>
    </citation>
    <scope>NUCLEOTIDE SEQUENCE [LARGE SCALE GENOMIC DNA]</scope>
    <source>
        <strain evidence="1 2">CECT 7971</strain>
    </source>
</reference>
<evidence type="ECO:0000313" key="2">
    <source>
        <dbReference type="Proteomes" id="UP000193307"/>
    </source>
</evidence>
<accession>A0A1Y5TPT2</accession>